<name>A0AAE4JWP2_9CYAN</name>
<keyword evidence="6" id="KW-1003">Cell membrane</keyword>
<feature type="transmembrane region" description="Helical" evidence="6">
    <location>
        <begin position="148"/>
        <end position="179"/>
    </location>
</feature>
<evidence type="ECO:0000256" key="1">
    <source>
        <dbReference type="ARBA" id="ARBA00004141"/>
    </source>
</evidence>
<evidence type="ECO:0000256" key="3">
    <source>
        <dbReference type="ARBA" id="ARBA00022692"/>
    </source>
</evidence>
<dbReference type="PANTHER" id="PTHR43701:SF2">
    <property type="entry name" value="MEMBRANE TRANSPORTER PROTEIN YJNA-RELATED"/>
    <property type="match status" value="1"/>
</dbReference>
<evidence type="ECO:0000313" key="8">
    <source>
        <dbReference type="Proteomes" id="UP001268256"/>
    </source>
</evidence>
<evidence type="ECO:0000313" key="7">
    <source>
        <dbReference type="EMBL" id="MDS3860368.1"/>
    </source>
</evidence>
<dbReference type="GO" id="GO:0005886">
    <property type="term" value="C:plasma membrane"/>
    <property type="evidence" value="ECO:0007669"/>
    <property type="project" value="UniProtKB-SubCell"/>
</dbReference>
<dbReference type="EMBL" id="JAVMIP010000003">
    <property type="protein sequence ID" value="MDS3860368.1"/>
    <property type="molecule type" value="Genomic_DNA"/>
</dbReference>
<keyword evidence="4 6" id="KW-1133">Transmembrane helix</keyword>
<evidence type="ECO:0000256" key="4">
    <source>
        <dbReference type="ARBA" id="ARBA00022989"/>
    </source>
</evidence>
<reference evidence="8" key="1">
    <citation type="submission" date="2023-07" db="EMBL/GenBank/DDBJ databases">
        <authorList>
            <person name="Luz R."/>
            <person name="Cordeiro R."/>
            <person name="Fonseca A."/>
            <person name="Goncalves V."/>
        </authorList>
    </citation>
    <scope>NUCLEOTIDE SEQUENCE [LARGE SCALE GENOMIC DNA]</scope>
    <source>
        <strain evidence="8">BACA0444</strain>
    </source>
</reference>
<keyword evidence="5 6" id="KW-0472">Membrane</keyword>
<feature type="transmembrane region" description="Helical" evidence="6">
    <location>
        <begin position="241"/>
        <end position="259"/>
    </location>
</feature>
<evidence type="ECO:0000256" key="2">
    <source>
        <dbReference type="ARBA" id="ARBA00009142"/>
    </source>
</evidence>
<dbReference type="AlphaFoldDB" id="A0AAE4JWP2"/>
<dbReference type="PANTHER" id="PTHR43701">
    <property type="entry name" value="MEMBRANE TRANSPORTER PROTEIN MJ0441-RELATED"/>
    <property type="match status" value="1"/>
</dbReference>
<comment type="caution">
    <text evidence="7">The sequence shown here is derived from an EMBL/GenBank/DDBJ whole genome shotgun (WGS) entry which is preliminary data.</text>
</comment>
<sequence>MEIYLIVGGLVAGTLAGLLGIGGGVIMVPLLVSLGFQPVVAVGTSTVAIIITAVAGTVQNARMGYWQLNKILSLGIPAAFTAPLGSYLAAQLPDKWLLIAFAIMLLVNIYLMQLRANLKESPETSFNQSEDQATPVNSQTNLLQRFGAVMFIGGIAGLMAGLFGIGGGVIMVSLQVLLLGDTIKAAIQTSLAVIMITAVSAVIAHGVQGNVAVMPGIILGLGGVLATQFSTRLLPRLPNQVVILLFNVFMLVMSGYIYYQALNLP</sequence>
<feature type="transmembrane region" description="Helical" evidence="6">
    <location>
        <begin position="71"/>
        <end position="90"/>
    </location>
</feature>
<feature type="transmembrane region" description="Helical" evidence="6">
    <location>
        <begin position="7"/>
        <end position="32"/>
    </location>
</feature>
<comment type="similarity">
    <text evidence="2 6">Belongs to the 4-toluene sulfonate uptake permease (TSUP) (TC 2.A.102) family.</text>
</comment>
<dbReference type="InterPro" id="IPR051598">
    <property type="entry name" value="TSUP/Inactive_protease-like"/>
</dbReference>
<gene>
    <name evidence="7" type="ORF">RIF25_06055</name>
</gene>
<protein>
    <recommendedName>
        <fullName evidence="6">Probable membrane transporter protein</fullName>
    </recommendedName>
</protein>
<organism evidence="7 8">
    <name type="scientific">Pseudocalidococcus azoricus BACA0444</name>
    <dbReference type="NCBI Taxonomy" id="2918990"/>
    <lineage>
        <taxon>Bacteria</taxon>
        <taxon>Bacillati</taxon>
        <taxon>Cyanobacteriota</taxon>
        <taxon>Cyanophyceae</taxon>
        <taxon>Acaryochloridales</taxon>
        <taxon>Thermosynechococcaceae</taxon>
        <taxon>Pseudocalidococcus</taxon>
        <taxon>Pseudocalidococcus azoricus</taxon>
    </lineage>
</organism>
<dbReference type="Pfam" id="PF01925">
    <property type="entry name" value="TauE"/>
    <property type="match status" value="1"/>
</dbReference>
<dbReference type="Proteomes" id="UP001268256">
    <property type="component" value="Unassembled WGS sequence"/>
</dbReference>
<proteinExistence type="inferred from homology"/>
<feature type="transmembrane region" description="Helical" evidence="6">
    <location>
        <begin position="38"/>
        <end position="59"/>
    </location>
</feature>
<feature type="transmembrane region" description="Helical" evidence="6">
    <location>
        <begin position="211"/>
        <end position="229"/>
    </location>
</feature>
<keyword evidence="8" id="KW-1185">Reference proteome</keyword>
<dbReference type="RefSeq" id="WP_322877645.1">
    <property type="nucleotide sequence ID" value="NZ_JAVMIP010000003.1"/>
</dbReference>
<dbReference type="InterPro" id="IPR002781">
    <property type="entry name" value="TM_pro_TauE-like"/>
</dbReference>
<feature type="transmembrane region" description="Helical" evidence="6">
    <location>
        <begin position="96"/>
        <end position="112"/>
    </location>
</feature>
<comment type="subcellular location">
    <subcellularLocation>
        <location evidence="6">Cell membrane</location>
        <topology evidence="6">Multi-pass membrane protein</topology>
    </subcellularLocation>
    <subcellularLocation>
        <location evidence="1">Membrane</location>
        <topology evidence="1">Multi-pass membrane protein</topology>
    </subcellularLocation>
</comment>
<evidence type="ECO:0000256" key="6">
    <source>
        <dbReference type="RuleBase" id="RU363041"/>
    </source>
</evidence>
<keyword evidence="3 6" id="KW-0812">Transmembrane</keyword>
<feature type="transmembrane region" description="Helical" evidence="6">
    <location>
        <begin position="185"/>
        <end position="204"/>
    </location>
</feature>
<evidence type="ECO:0000256" key="5">
    <source>
        <dbReference type="ARBA" id="ARBA00023136"/>
    </source>
</evidence>
<accession>A0AAE4JWP2</accession>